<dbReference type="Pfam" id="PF03060">
    <property type="entry name" value="NMO"/>
    <property type="match status" value="1"/>
</dbReference>
<evidence type="ECO:0000256" key="2">
    <source>
        <dbReference type="ARBA" id="ARBA00009881"/>
    </source>
</evidence>
<evidence type="ECO:0000313" key="11">
    <source>
        <dbReference type="Proteomes" id="UP000238220"/>
    </source>
</evidence>
<protein>
    <recommendedName>
        <fullName evidence="8">Propionate 3-nitronate monooxygenase</fullName>
    </recommendedName>
</protein>
<dbReference type="PANTHER" id="PTHR42747">
    <property type="entry name" value="NITRONATE MONOOXYGENASE-RELATED"/>
    <property type="match status" value="1"/>
</dbReference>
<keyword evidence="4" id="KW-0285">Flavoprotein</keyword>
<dbReference type="InterPro" id="IPR004136">
    <property type="entry name" value="NMO"/>
</dbReference>
<dbReference type="OrthoDB" id="9778912at2"/>
<keyword evidence="5" id="KW-0288">FMN</keyword>
<dbReference type="RefSeq" id="WP_104230626.1">
    <property type="nucleotide sequence ID" value="NZ_PSNW01000006.1"/>
</dbReference>
<evidence type="ECO:0000256" key="6">
    <source>
        <dbReference type="ARBA" id="ARBA00023002"/>
    </source>
</evidence>
<organism evidence="10 11">
    <name type="scientific">Solimonas fluminis</name>
    <dbReference type="NCBI Taxonomy" id="2086571"/>
    <lineage>
        <taxon>Bacteria</taxon>
        <taxon>Pseudomonadati</taxon>
        <taxon>Pseudomonadota</taxon>
        <taxon>Gammaproteobacteria</taxon>
        <taxon>Nevskiales</taxon>
        <taxon>Nevskiaceae</taxon>
        <taxon>Solimonas</taxon>
    </lineage>
</organism>
<accession>A0A2S5TF04</accession>
<dbReference type="AlphaFoldDB" id="A0A2S5TF04"/>
<comment type="similarity">
    <text evidence="2">Belongs to the nitronate monooxygenase family. NMO class I subfamily.</text>
</comment>
<evidence type="ECO:0000256" key="3">
    <source>
        <dbReference type="ARBA" id="ARBA00022575"/>
    </source>
</evidence>
<proteinExistence type="inferred from homology"/>
<comment type="catalytic activity">
    <reaction evidence="9">
        <text>3 propionate 3-nitronate + 3 O2 + H2O = 3 3-oxopropanoate + 2 nitrate + nitrite + H2O2 + 3 H(+)</text>
        <dbReference type="Rhea" id="RHEA:57332"/>
        <dbReference type="ChEBI" id="CHEBI:15377"/>
        <dbReference type="ChEBI" id="CHEBI:15378"/>
        <dbReference type="ChEBI" id="CHEBI:15379"/>
        <dbReference type="ChEBI" id="CHEBI:16240"/>
        <dbReference type="ChEBI" id="CHEBI:16301"/>
        <dbReference type="ChEBI" id="CHEBI:17632"/>
        <dbReference type="ChEBI" id="CHEBI:33190"/>
        <dbReference type="ChEBI" id="CHEBI:136067"/>
    </reaction>
</comment>
<dbReference type="CDD" id="cd04730">
    <property type="entry name" value="NPD_like"/>
    <property type="match status" value="1"/>
</dbReference>
<name>A0A2S5TF04_9GAMM</name>
<evidence type="ECO:0000256" key="8">
    <source>
        <dbReference type="ARBA" id="ARBA00031155"/>
    </source>
</evidence>
<evidence type="ECO:0000256" key="5">
    <source>
        <dbReference type="ARBA" id="ARBA00022643"/>
    </source>
</evidence>
<dbReference type="GO" id="GO:0018580">
    <property type="term" value="F:nitronate monooxygenase activity"/>
    <property type="evidence" value="ECO:0007669"/>
    <property type="project" value="InterPro"/>
</dbReference>
<evidence type="ECO:0000256" key="4">
    <source>
        <dbReference type="ARBA" id="ARBA00022630"/>
    </source>
</evidence>
<dbReference type="GO" id="GO:0009636">
    <property type="term" value="P:response to toxic substance"/>
    <property type="evidence" value="ECO:0007669"/>
    <property type="project" value="UniProtKB-KW"/>
</dbReference>
<dbReference type="InterPro" id="IPR013785">
    <property type="entry name" value="Aldolase_TIM"/>
</dbReference>
<comment type="caution">
    <text evidence="10">The sequence shown here is derived from an EMBL/GenBank/DDBJ whole genome shotgun (WGS) entry which is preliminary data.</text>
</comment>
<evidence type="ECO:0000313" key="10">
    <source>
        <dbReference type="EMBL" id="PPE73564.1"/>
    </source>
</evidence>
<evidence type="ECO:0000256" key="9">
    <source>
        <dbReference type="ARBA" id="ARBA00049401"/>
    </source>
</evidence>
<dbReference type="Gene3D" id="3.20.20.70">
    <property type="entry name" value="Aldolase class I"/>
    <property type="match status" value="1"/>
</dbReference>
<dbReference type="SUPFAM" id="SSF51412">
    <property type="entry name" value="Inosine monophosphate dehydrogenase (IMPDH)"/>
    <property type="match status" value="1"/>
</dbReference>
<keyword evidence="3" id="KW-0216">Detoxification</keyword>
<dbReference type="EMBL" id="PSNW01000006">
    <property type="protein sequence ID" value="PPE73564.1"/>
    <property type="molecule type" value="Genomic_DNA"/>
</dbReference>
<reference evidence="10 11" key="1">
    <citation type="submission" date="2018-02" db="EMBL/GenBank/DDBJ databases">
        <title>Genome sequencing of Solimonas sp. HR-BB.</title>
        <authorList>
            <person name="Lee Y."/>
            <person name="Jeon C.O."/>
        </authorList>
    </citation>
    <scope>NUCLEOTIDE SEQUENCE [LARGE SCALE GENOMIC DNA]</scope>
    <source>
        <strain evidence="10 11">HR-BB</strain>
    </source>
</reference>
<gene>
    <name evidence="10" type="ORF">C3942_12225</name>
</gene>
<keyword evidence="10" id="KW-0223">Dioxygenase</keyword>
<sequence>MWQDTAVSRKLGLRYPIVQGPFGGGLSSVDLLAAVSEAGGLGSFGVHHLEPAQIRDLDATIRARTNKPYALNLWVSNHDQGGLSLTPEVFAAGIERFRPYYEELGVEPPPMPARYGQSFDEQVEAVLEARPPAFSFVFGIPSPRILEECRRRGIVTIGAITTVDEAVAMEAAGVDLIVATGFEAGGHRVSFLAPAEDSLTGSFALIPTVADRVKTPVIAAGGIADGRGIAAALTLGAQGVQIGTAFLACRQSSASTPHRRMLFDERNRYTALTRVFSGRLARGIRNRFLEEMSASGVPPFPYPIQNWFTGSFRKAAGAQDRPDLMSLWAGQAAPLMRHHDATALFAELVRDASARLGPRAG</sequence>
<dbReference type="PANTHER" id="PTHR42747:SF3">
    <property type="entry name" value="NITRONATE MONOOXYGENASE-RELATED"/>
    <property type="match status" value="1"/>
</dbReference>
<evidence type="ECO:0000256" key="7">
    <source>
        <dbReference type="ARBA" id="ARBA00023033"/>
    </source>
</evidence>
<dbReference type="GO" id="GO:0051213">
    <property type="term" value="F:dioxygenase activity"/>
    <property type="evidence" value="ECO:0007669"/>
    <property type="project" value="UniProtKB-KW"/>
</dbReference>
<keyword evidence="6" id="KW-0560">Oxidoreductase</keyword>
<keyword evidence="7" id="KW-0503">Monooxygenase</keyword>
<evidence type="ECO:0000256" key="1">
    <source>
        <dbReference type="ARBA" id="ARBA00001917"/>
    </source>
</evidence>
<dbReference type="Proteomes" id="UP000238220">
    <property type="component" value="Unassembled WGS sequence"/>
</dbReference>
<keyword evidence="11" id="KW-1185">Reference proteome</keyword>
<comment type="cofactor">
    <cofactor evidence="1">
        <name>FMN</name>
        <dbReference type="ChEBI" id="CHEBI:58210"/>
    </cofactor>
</comment>